<dbReference type="PANTHER" id="PTHR33653">
    <property type="entry name" value="RIBONUCLEASE VAPC2"/>
    <property type="match status" value="1"/>
</dbReference>
<dbReference type="InterPro" id="IPR050556">
    <property type="entry name" value="Type_II_TA_system_RNase"/>
</dbReference>
<keyword evidence="3" id="KW-0540">Nuclease</keyword>
<dbReference type="EMBL" id="CACVAR010000016">
    <property type="protein sequence ID" value="CAA6798740.1"/>
    <property type="molecule type" value="Genomic_DNA"/>
</dbReference>
<evidence type="ECO:0000256" key="2">
    <source>
        <dbReference type="ARBA" id="ARBA00022649"/>
    </source>
</evidence>
<dbReference type="GO" id="GO:0016787">
    <property type="term" value="F:hydrolase activity"/>
    <property type="evidence" value="ECO:0007669"/>
    <property type="project" value="UniProtKB-KW"/>
</dbReference>
<dbReference type="InterPro" id="IPR029060">
    <property type="entry name" value="PIN-like_dom_sf"/>
</dbReference>
<dbReference type="GO" id="GO:0004518">
    <property type="term" value="F:nuclease activity"/>
    <property type="evidence" value="ECO:0007669"/>
    <property type="project" value="UniProtKB-KW"/>
</dbReference>
<dbReference type="CDD" id="cd18741">
    <property type="entry name" value="PIN_VapC4-5_FitB-like"/>
    <property type="match status" value="1"/>
</dbReference>
<gene>
    <name evidence="9" type="ORF">HELGO_WM69486</name>
</gene>
<keyword evidence="6" id="KW-0460">Magnesium</keyword>
<reference evidence="9" key="1">
    <citation type="submission" date="2020-01" db="EMBL/GenBank/DDBJ databases">
        <authorList>
            <person name="Meier V. D."/>
            <person name="Meier V D."/>
        </authorList>
    </citation>
    <scope>NUCLEOTIDE SEQUENCE</scope>
    <source>
        <strain evidence="9">HLG_WM_MAG_03</strain>
    </source>
</reference>
<evidence type="ECO:0000256" key="1">
    <source>
        <dbReference type="ARBA" id="ARBA00001946"/>
    </source>
</evidence>
<dbReference type="PANTHER" id="PTHR33653:SF1">
    <property type="entry name" value="RIBONUCLEASE VAPC2"/>
    <property type="match status" value="1"/>
</dbReference>
<protein>
    <submittedName>
        <fullName evidence="9">Death on curing protein, Doc toxin</fullName>
    </submittedName>
</protein>
<feature type="domain" description="PIN" evidence="8">
    <location>
        <begin position="6"/>
        <end position="118"/>
    </location>
</feature>
<evidence type="ECO:0000256" key="4">
    <source>
        <dbReference type="ARBA" id="ARBA00022723"/>
    </source>
</evidence>
<evidence type="ECO:0000256" key="3">
    <source>
        <dbReference type="ARBA" id="ARBA00022722"/>
    </source>
</evidence>
<keyword evidence="2" id="KW-1277">Toxin-antitoxin system</keyword>
<evidence type="ECO:0000259" key="8">
    <source>
        <dbReference type="Pfam" id="PF01850"/>
    </source>
</evidence>
<dbReference type="InterPro" id="IPR002716">
    <property type="entry name" value="PIN_dom"/>
</dbReference>
<dbReference type="AlphaFoldDB" id="A0A6S6S6U0"/>
<organism evidence="9">
    <name type="scientific">uncultured Sulfurovum sp</name>
    <dbReference type="NCBI Taxonomy" id="269237"/>
    <lineage>
        <taxon>Bacteria</taxon>
        <taxon>Pseudomonadati</taxon>
        <taxon>Campylobacterota</taxon>
        <taxon>Epsilonproteobacteria</taxon>
        <taxon>Campylobacterales</taxon>
        <taxon>Sulfurovaceae</taxon>
        <taxon>Sulfurovum</taxon>
        <taxon>environmental samples</taxon>
    </lineage>
</organism>
<dbReference type="Gene3D" id="3.40.50.1010">
    <property type="entry name" value="5'-nuclease"/>
    <property type="match status" value="1"/>
</dbReference>
<evidence type="ECO:0000256" key="7">
    <source>
        <dbReference type="ARBA" id="ARBA00038093"/>
    </source>
</evidence>
<dbReference type="SUPFAM" id="SSF88723">
    <property type="entry name" value="PIN domain-like"/>
    <property type="match status" value="1"/>
</dbReference>
<evidence type="ECO:0000256" key="6">
    <source>
        <dbReference type="ARBA" id="ARBA00022842"/>
    </source>
</evidence>
<name>A0A6S6S6U0_9BACT</name>
<evidence type="ECO:0000256" key="5">
    <source>
        <dbReference type="ARBA" id="ARBA00022801"/>
    </source>
</evidence>
<sequence length="129" mass="15044">MVYDKLLDTDVLIWYLKGNQNAYDLIHNIGEFTISAVTYMKLVQAMRNKDELRALKRALKQWKVKTIYMTEEISAQALFYVEEYFLSHSMQLADALIGATCATHGMTLYTANDKYYKVIKELEISIFRP</sequence>
<dbReference type="Pfam" id="PF01850">
    <property type="entry name" value="PIN"/>
    <property type="match status" value="1"/>
</dbReference>
<evidence type="ECO:0000313" key="9">
    <source>
        <dbReference type="EMBL" id="CAA6798740.1"/>
    </source>
</evidence>
<proteinExistence type="inferred from homology"/>
<comment type="similarity">
    <text evidence="7">Belongs to the PINc/VapC protein family.</text>
</comment>
<dbReference type="GO" id="GO:0046872">
    <property type="term" value="F:metal ion binding"/>
    <property type="evidence" value="ECO:0007669"/>
    <property type="project" value="UniProtKB-KW"/>
</dbReference>
<comment type="cofactor">
    <cofactor evidence="1">
        <name>Mg(2+)</name>
        <dbReference type="ChEBI" id="CHEBI:18420"/>
    </cofactor>
</comment>
<keyword evidence="4" id="KW-0479">Metal-binding</keyword>
<accession>A0A6S6S6U0</accession>
<keyword evidence="5" id="KW-0378">Hydrolase</keyword>